<reference evidence="2 3" key="1">
    <citation type="submission" date="2016-02" db="EMBL/GenBank/DDBJ databases">
        <title>Band-tailed pigeon sequencing and assembly.</title>
        <authorList>
            <person name="Soares A.E."/>
            <person name="Novak B.J."/>
            <person name="Rice E.S."/>
            <person name="O'Connell B."/>
            <person name="Chang D."/>
            <person name="Weber S."/>
            <person name="Shapiro B."/>
        </authorList>
    </citation>
    <scope>NUCLEOTIDE SEQUENCE [LARGE SCALE GENOMIC DNA]</scope>
    <source>
        <strain evidence="2">BTP2013</strain>
        <tissue evidence="2">Blood</tissue>
    </source>
</reference>
<gene>
    <name evidence="2" type="ORF">AV530_000555</name>
</gene>
<comment type="caution">
    <text evidence="2">The sequence shown here is derived from an EMBL/GenBank/DDBJ whole genome shotgun (WGS) entry which is preliminary data.</text>
</comment>
<dbReference type="Proteomes" id="UP000190648">
    <property type="component" value="Unassembled WGS sequence"/>
</dbReference>
<accession>A0A1V4IFU1</accession>
<feature type="region of interest" description="Disordered" evidence="1">
    <location>
        <begin position="18"/>
        <end position="45"/>
    </location>
</feature>
<name>A0A1V4IFU1_PATFA</name>
<sequence length="82" mass="8861">MGFGAGKERLTEAKLGSVVKLTGEHPAITPPGPSPGKGGKEEKTGMLSASSCAVVLLDINDHEQRVQCRLQRPKRKGMYWRS</sequence>
<evidence type="ECO:0000256" key="1">
    <source>
        <dbReference type="SAM" id="MobiDB-lite"/>
    </source>
</evidence>
<dbReference type="EMBL" id="LSYS01009753">
    <property type="protein sequence ID" value="OPJ58806.1"/>
    <property type="molecule type" value="Genomic_DNA"/>
</dbReference>
<protein>
    <submittedName>
        <fullName evidence="2">Uncharacterized protein</fullName>
    </submittedName>
</protein>
<dbReference type="AlphaFoldDB" id="A0A1V4IFU1"/>
<organism evidence="2 3">
    <name type="scientific">Patagioenas fasciata monilis</name>
    <dbReference type="NCBI Taxonomy" id="372326"/>
    <lineage>
        <taxon>Eukaryota</taxon>
        <taxon>Metazoa</taxon>
        <taxon>Chordata</taxon>
        <taxon>Craniata</taxon>
        <taxon>Vertebrata</taxon>
        <taxon>Euteleostomi</taxon>
        <taxon>Archelosauria</taxon>
        <taxon>Archosauria</taxon>
        <taxon>Dinosauria</taxon>
        <taxon>Saurischia</taxon>
        <taxon>Theropoda</taxon>
        <taxon>Coelurosauria</taxon>
        <taxon>Aves</taxon>
        <taxon>Neognathae</taxon>
        <taxon>Neoaves</taxon>
        <taxon>Columbimorphae</taxon>
        <taxon>Columbiformes</taxon>
        <taxon>Columbidae</taxon>
        <taxon>Patagioenas</taxon>
    </lineage>
</organism>
<keyword evidence="3" id="KW-1185">Reference proteome</keyword>
<evidence type="ECO:0000313" key="2">
    <source>
        <dbReference type="EMBL" id="OPJ58806.1"/>
    </source>
</evidence>
<evidence type="ECO:0000313" key="3">
    <source>
        <dbReference type="Proteomes" id="UP000190648"/>
    </source>
</evidence>
<proteinExistence type="predicted"/>